<protein>
    <submittedName>
        <fullName evidence="2">Uncharacterized protein</fullName>
    </submittedName>
</protein>
<organism evidence="2 3">
    <name type="scientific">Shimazuella alba</name>
    <dbReference type="NCBI Taxonomy" id="2690964"/>
    <lineage>
        <taxon>Bacteria</taxon>
        <taxon>Bacillati</taxon>
        <taxon>Bacillota</taxon>
        <taxon>Bacilli</taxon>
        <taxon>Bacillales</taxon>
        <taxon>Thermoactinomycetaceae</taxon>
        <taxon>Shimazuella</taxon>
    </lineage>
</organism>
<gene>
    <name evidence="2" type="ORF">GSM42_10785</name>
</gene>
<comment type="caution">
    <text evidence="2">The sequence shown here is derived from an EMBL/GenBank/DDBJ whole genome shotgun (WGS) entry which is preliminary data.</text>
</comment>
<evidence type="ECO:0000313" key="2">
    <source>
        <dbReference type="EMBL" id="MXQ54192.1"/>
    </source>
</evidence>
<dbReference type="Proteomes" id="UP000430692">
    <property type="component" value="Unassembled WGS sequence"/>
</dbReference>
<dbReference type="EMBL" id="WUUL01000006">
    <property type="protein sequence ID" value="MXQ54192.1"/>
    <property type="molecule type" value="Genomic_DNA"/>
</dbReference>
<proteinExistence type="predicted"/>
<dbReference type="RefSeq" id="WP_160801548.1">
    <property type="nucleotide sequence ID" value="NZ_WUUL01000006.1"/>
</dbReference>
<name>A0A6I4W1P3_9BACL</name>
<evidence type="ECO:0000256" key="1">
    <source>
        <dbReference type="SAM" id="MobiDB-lite"/>
    </source>
</evidence>
<sequence length="108" mass="12638">MKSRYSALTKKVYKVLSKEEACIHFPEMEEEIRFTPLGHVWLMVIDERPTPLKIPPQLLGPLPKSEAEEQVKDQEDRYRSSMQSALDQIDTYEKVFKFGVGEQKHDKD</sequence>
<keyword evidence="3" id="KW-1185">Reference proteome</keyword>
<accession>A0A6I4W1P3</accession>
<dbReference type="AlphaFoldDB" id="A0A6I4W1P3"/>
<reference evidence="2 3" key="1">
    <citation type="submission" date="2019-12" db="EMBL/GenBank/DDBJ databases">
        <title>Whole-genome analyses of novel actinobacteria.</title>
        <authorList>
            <person name="Sahin N."/>
            <person name="Saygin H."/>
        </authorList>
    </citation>
    <scope>NUCLEOTIDE SEQUENCE [LARGE SCALE GENOMIC DNA]</scope>
    <source>
        <strain evidence="2 3">KC615</strain>
    </source>
</reference>
<feature type="region of interest" description="Disordered" evidence="1">
    <location>
        <begin position="54"/>
        <end position="74"/>
    </location>
</feature>
<evidence type="ECO:0000313" key="3">
    <source>
        <dbReference type="Proteomes" id="UP000430692"/>
    </source>
</evidence>
<feature type="compositionally biased region" description="Basic and acidic residues" evidence="1">
    <location>
        <begin position="65"/>
        <end position="74"/>
    </location>
</feature>